<dbReference type="AlphaFoldDB" id="A0A518AYF1"/>
<proteinExistence type="predicted"/>
<accession>A0A518AYF1</accession>
<protein>
    <submittedName>
        <fullName evidence="3">Uncharacterized protein</fullName>
    </submittedName>
</protein>
<evidence type="ECO:0000256" key="1">
    <source>
        <dbReference type="SAM" id="MobiDB-lite"/>
    </source>
</evidence>
<reference evidence="3 4" key="1">
    <citation type="submission" date="2019-02" db="EMBL/GenBank/DDBJ databases">
        <title>Deep-cultivation of Planctomycetes and their phenomic and genomic characterization uncovers novel biology.</title>
        <authorList>
            <person name="Wiegand S."/>
            <person name="Jogler M."/>
            <person name="Boedeker C."/>
            <person name="Pinto D."/>
            <person name="Vollmers J."/>
            <person name="Rivas-Marin E."/>
            <person name="Kohn T."/>
            <person name="Peeters S.H."/>
            <person name="Heuer A."/>
            <person name="Rast P."/>
            <person name="Oberbeckmann S."/>
            <person name="Bunk B."/>
            <person name="Jeske O."/>
            <person name="Meyerdierks A."/>
            <person name="Storesund J.E."/>
            <person name="Kallscheuer N."/>
            <person name="Luecker S."/>
            <person name="Lage O.M."/>
            <person name="Pohl T."/>
            <person name="Merkel B.J."/>
            <person name="Hornburger P."/>
            <person name="Mueller R.-W."/>
            <person name="Bruemmer F."/>
            <person name="Labrenz M."/>
            <person name="Spormann A.M."/>
            <person name="Op den Camp H."/>
            <person name="Overmann J."/>
            <person name="Amann R."/>
            <person name="Jetten M.S.M."/>
            <person name="Mascher T."/>
            <person name="Medema M.H."/>
            <person name="Devos D.P."/>
            <person name="Kaster A.-K."/>
            <person name="Ovreas L."/>
            <person name="Rohde M."/>
            <person name="Galperin M.Y."/>
            <person name="Jogler C."/>
        </authorList>
    </citation>
    <scope>NUCLEOTIDE SEQUENCE [LARGE SCALE GENOMIC DNA]</scope>
    <source>
        <strain evidence="3 4">Pan216</strain>
    </source>
</reference>
<organism evidence="3 4">
    <name type="scientific">Kolteria novifilia</name>
    <dbReference type="NCBI Taxonomy" id="2527975"/>
    <lineage>
        <taxon>Bacteria</taxon>
        <taxon>Pseudomonadati</taxon>
        <taxon>Planctomycetota</taxon>
        <taxon>Planctomycetia</taxon>
        <taxon>Kolteriales</taxon>
        <taxon>Kolteriaceae</taxon>
        <taxon>Kolteria</taxon>
    </lineage>
</organism>
<sequence length="113" mass="12472">MSRLLPFMTIAGLLLLATLSASQENEITPDEQEAIRVTLVLWGGLAIAGILLMAFGLFTFVRRAGRRLVDKGDEEKKPIKYVDLRAEVTQGDDDTVYDDDGANDPNEKDSDDD</sequence>
<evidence type="ECO:0000313" key="4">
    <source>
        <dbReference type="Proteomes" id="UP000317093"/>
    </source>
</evidence>
<evidence type="ECO:0000256" key="2">
    <source>
        <dbReference type="SAM" id="Phobius"/>
    </source>
</evidence>
<dbReference type="RefSeq" id="WP_145254516.1">
    <property type="nucleotide sequence ID" value="NZ_CP036279.1"/>
</dbReference>
<keyword evidence="2" id="KW-0472">Membrane</keyword>
<keyword evidence="2" id="KW-0812">Transmembrane</keyword>
<name>A0A518AYF1_9BACT</name>
<dbReference type="EMBL" id="CP036279">
    <property type="protein sequence ID" value="QDU59752.1"/>
    <property type="molecule type" value="Genomic_DNA"/>
</dbReference>
<dbReference type="KEGG" id="knv:Pan216_05840"/>
<gene>
    <name evidence="3" type="ORF">Pan216_05840</name>
</gene>
<evidence type="ECO:0000313" key="3">
    <source>
        <dbReference type="EMBL" id="QDU59752.1"/>
    </source>
</evidence>
<feature type="region of interest" description="Disordered" evidence="1">
    <location>
        <begin position="90"/>
        <end position="113"/>
    </location>
</feature>
<feature type="transmembrane region" description="Helical" evidence="2">
    <location>
        <begin position="37"/>
        <end position="61"/>
    </location>
</feature>
<feature type="compositionally biased region" description="Acidic residues" evidence="1">
    <location>
        <begin position="90"/>
        <end position="102"/>
    </location>
</feature>
<dbReference type="Proteomes" id="UP000317093">
    <property type="component" value="Chromosome"/>
</dbReference>
<keyword evidence="4" id="KW-1185">Reference proteome</keyword>
<keyword evidence="2" id="KW-1133">Transmembrane helix</keyword>